<evidence type="ECO:0000313" key="5">
    <source>
        <dbReference type="Proteomes" id="UP000662466"/>
    </source>
</evidence>
<evidence type="ECO:0000313" key="4">
    <source>
        <dbReference type="Proteomes" id="UP000630445"/>
    </source>
</evidence>
<proteinExistence type="predicted"/>
<dbReference type="OrthoDB" id="408152at2759"/>
<feature type="transmembrane region" description="Helical" evidence="1">
    <location>
        <begin position="256"/>
        <end position="276"/>
    </location>
</feature>
<keyword evidence="1" id="KW-1133">Transmembrane helix</keyword>
<organism evidence="3 5">
    <name type="scientific">Aspergillus hiratsukae</name>
    <dbReference type="NCBI Taxonomy" id="1194566"/>
    <lineage>
        <taxon>Eukaryota</taxon>
        <taxon>Fungi</taxon>
        <taxon>Dikarya</taxon>
        <taxon>Ascomycota</taxon>
        <taxon>Pezizomycotina</taxon>
        <taxon>Eurotiomycetes</taxon>
        <taxon>Eurotiomycetidae</taxon>
        <taxon>Eurotiales</taxon>
        <taxon>Aspergillaceae</taxon>
        <taxon>Aspergillus</taxon>
        <taxon>Aspergillus subgen. Fumigati</taxon>
    </lineage>
</organism>
<reference evidence="3" key="1">
    <citation type="submission" date="2020-06" db="EMBL/GenBank/DDBJ databases">
        <title>Draft genome sequences of strains closely related to Aspergillus parafelis and Aspergillus hiratsukae.</title>
        <authorList>
            <person name="Dos Santos R.A.C."/>
            <person name="Rivero-Menendez O."/>
            <person name="Steenwyk J.L."/>
            <person name="Mead M.E."/>
            <person name="Goldman G.H."/>
            <person name="Alastruey-Izquierdo A."/>
            <person name="Rokas A."/>
        </authorList>
    </citation>
    <scope>NUCLEOTIDE SEQUENCE</scope>
    <source>
        <strain evidence="2">CNM-CM5793</strain>
        <strain evidence="3">CNM-CM6106</strain>
    </source>
</reference>
<dbReference type="PANTHER" id="PTHR36978">
    <property type="entry name" value="P-LOOP CONTAINING NUCLEOTIDE TRIPHOSPHATE HYDROLASE"/>
    <property type="match status" value="1"/>
</dbReference>
<dbReference type="SUPFAM" id="SSF52540">
    <property type="entry name" value="P-loop containing nucleoside triphosphate hydrolases"/>
    <property type="match status" value="1"/>
</dbReference>
<dbReference type="PANTHER" id="PTHR36978:SF4">
    <property type="entry name" value="P-LOOP CONTAINING NUCLEOSIDE TRIPHOSPHATE HYDROLASE PROTEIN"/>
    <property type="match status" value="1"/>
</dbReference>
<dbReference type="Pfam" id="PF17784">
    <property type="entry name" value="Sulfotransfer_4"/>
    <property type="match status" value="1"/>
</dbReference>
<evidence type="ECO:0000313" key="2">
    <source>
        <dbReference type="EMBL" id="KAF7125918.1"/>
    </source>
</evidence>
<protein>
    <submittedName>
        <fullName evidence="3">Uncharacterized protein</fullName>
    </submittedName>
</protein>
<dbReference type="EMBL" id="JACBAD010001959">
    <property type="protein sequence ID" value="KAF7125918.1"/>
    <property type="molecule type" value="Genomic_DNA"/>
</dbReference>
<comment type="caution">
    <text evidence="3">The sequence shown here is derived from an EMBL/GenBank/DDBJ whole genome shotgun (WGS) entry which is preliminary data.</text>
</comment>
<dbReference type="AlphaFoldDB" id="A0A8H6UTA1"/>
<evidence type="ECO:0000313" key="3">
    <source>
        <dbReference type="EMBL" id="KAF7166168.1"/>
    </source>
</evidence>
<dbReference type="EMBL" id="JACBAF010002149">
    <property type="protein sequence ID" value="KAF7166168.1"/>
    <property type="molecule type" value="Genomic_DNA"/>
</dbReference>
<gene>
    <name evidence="2" type="ORF">CNMCM5793_002277</name>
    <name evidence="3" type="ORF">CNMCM6106_002092</name>
</gene>
<keyword evidence="4" id="KW-1185">Reference proteome</keyword>
<sequence>MSRAIDRLAEPAEKKKTKVVIASCSRTGTLGLYFAMKILGYKPYHMYEVVLVQGKPHMEVLLEAVTAQHNRFSGLKRYDKADFDKLTANYDSLIEVPSFIGTGLLDEYAQDPEVKFILTERDPDRWAKSINGTVGFVVKATTSFPLNVLKYFDGELSVFLTLNLAVYTTFADGTMPGQPGNEAAIRRNYVEYIKAVKNTVPKDRLLVVKLEDGLGWEQICPFLGVPIPEEEYPRGNEVDKFQALVEDYFKKRTRAAMVNLGALLVPVLGVSGYLGWKYFGKLA</sequence>
<keyword evidence="1" id="KW-0812">Transmembrane</keyword>
<dbReference type="Gene3D" id="3.40.50.300">
    <property type="entry name" value="P-loop containing nucleotide triphosphate hydrolases"/>
    <property type="match status" value="1"/>
</dbReference>
<accession>A0A8H6UTA1</accession>
<name>A0A8H6UTA1_9EURO</name>
<dbReference type="Proteomes" id="UP000630445">
    <property type="component" value="Unassembled WGS sequence"/>
</dbReference>
<dbReference type="InterPro" id="IPR040632">
    <property type="entry name" value="Sulfotransfer_4"/>
</dbReference>
<dbReference type="Proteomes" id="UP000662466">
    <property type="component" value="Unassembled WGS sequence"/>
</dbReference>
<keyword evidence="1" id="KW-0472">Membrane</keyword>
<dbReference type="InterPro" id="IPR027417">
    <property type="entry name" value="P-loop_NTPase"/>
</dbReference>
<evidence type="ECO:0000256" key="1">
    <source>
        <dbReference type="SAM" id="Phobius"/>
    </source>
</evidence>